<dbReference type="Proteomes" id="UP000541185">
    <property type="component" value="Unassembled WGS sequence"/>
</dbReference>
<evidence type="ECO:0000313" key="1">
    <source>
        <dbReference type="EMBL" id="NML46204.1"/>
    </source>
</evidence>
<dbReference type="RefSeq" id="WP_169420483.1">
    <property type="nucleotide sequence ID" value="NZ_JABBFX010000002.1"/>
</dbReference>
<name>A0A848H6M9_9BURK</name>
<gene>
    <name evidence="1" type="ORF">HHL11_20820</name>
</gene>
<keyword evidence="2" id="KW-1185">Reference proteome</keyword>
<reference evidence="1 2" key="1">
    <citation type="submission" date="2020-04" db="EMBL/GenBank/DDBJ databases">
        <title>Ramlibacter sp. G-1-2-2 isolated from soil.</title>
        <authorList>
            <person name="Dahal R.H."/>
        </authorList>
    </citation>
    <scope>NUCLEOTIDE SEQUENCE [LARGE SCALE GENOMIC DNA]</scope>
    <source>
        <strain evidence="1 2">G-1-2-2</strain>
    </source>
</reference>
<dbReference type="AlphaFoldDB" id="A0A848H6M9"/>
<protein>
    <submittedName>
        <fullName evidence="1">DUF1439 domain-containing protein</fullName>
    </submittedName>
</protein>
<accession>A0A848H6M9</accession>
<evidence type="ECO:0000313" key="2">
    <source>
        <dbReference type="Proteomes" id="UP000541185"/>
    </source>
</evidence>
<comment type="caution">
    <text evidence="1">The sequence shown here is derived from an EMBL/GenBank/DDBJ whole genome shotgun (WGS) entry which is preliminary data.</text>
</comment>
<dbReference type="EMBL" id="JABBFX010000002">
    <property type="protein sequence ID" value="NML46204.1"/>
    <property type="molecule type" value="Genomic_DNA"/>
</dbReference>
<sequence length="186" mass="20559">MQRRLLFSALACWPLTRLLAQEQAERPRLKISAAELHKTLSARFPVRLDLAGLLQLRLDAPALLLLPARQKLGATLQLRATDVQSRQVQAGEMDVAFRLRYEASDRTLRARQLEVLDLRWPGMPPETVAFIQAFAPAAAANALGEIVLHQFAPGDLALADTMGLQPEQITVAEDGIVIWLGNKPVQ</sequence>
<proteinExistence type="predicted"/>
<organism evidence="1 2">
    <name type="scientific">Ramlibacter agri</name>
    <dbReference type="NCBI Taxonomy" id="2728837"/>
    <lineage>
        <taxon>Bacteria</taxon>
        <taxon>Pseudomonadati</taxon>
        <taxon>Pseudomonadota</taxon>
        <taxon>Betaproteobacteria</taxon>
        <taxon>Burkholderiales</taxon>
        <taxon>Comamonadaceae</taxon>
        <taxon>Ramlibacter</taxon>
    </lineage>
</organism>